<comment type="similarity">
    <text evidence="6">Belongs to the azoreductase type 1 family.</text>
</comment>
<reference evidence="8 9" key="1">
    <citation type="submission" date="2024-08" db="EMBL/GenBank/DDBJ databases">
        <authorList>
            <person name="Lu H."/>
        </authorList>
    </citation>
    <scope>NUCLEOTIDE SEQUENCE [LARGE SCALE GENOMIC DNA]</scope>
    <source>
        <strain evidence="8 9">BYS78W</strain>
    </source>
</reference>
<evidence type="ECO:0000313" key="8">
    <source>
        <dbReference type="EMBL" id="MFG6487047.1"/>
    </source>
</evidence>
<keyword evidence="2 6" id="KW-0288">FMN</keyword>
<dbReference type="EC" id="1.6.5.-" evidence="6"/>
<dbReference type="RefSeq" id="WP_394409107.1">
    <property type="nucleotide sequence ID" value="NZ_JBIGIC010000004.1"/>
</dbReference>
<dbReference type="PANTHER" id="PTHR43741:SF2">
    <property type="entry name" value="FMN-DEPENDENT NADH:QUINONE OXIDOREDUCTASE"/>
    <property type="match status" value="1"/>
</dbReference>
<evidence type="ECO:0000313" key="9">
    <source>
        <dbReference type="Proteomes" id="UP001606134"/>
    </source>
</evidence>
<evidence type="ECO:0000259" key="7">
    <source>
        <dbReference type="Pfam" id="PF02525"/>
    </source>
</evidence>
<dbReference type="PANTHER" id="PTHR43741">
    <property type="entry name" value="FMN-DEPENDENT NADH-AZOREDUCTASE 1"/>
    <property type="match status" value="1"/>
</dbReference>
<keyword evidence="1 6" id="KW-0285">Flavoprotein</keyword>
<dbReference type="SUPFAM" id="SSF52218">
    <property type="entry name" value="Flavoproteins"/>
    <property type="match status" value="1"/>
</dbReference>
<evidence type="ECO:0000256" key="2">
    <source>
        <dbReference type="ARBA" id="ARBA00022643"/>
    </source>
</evidence>
<comment type="cofactor">
    <cofactor evidence="6">
        <name>FMN</name>
        <dbReference type="ChEBI" id="CHEBI:58210"/>
    </cofactor>
    <text evidence="6">Binds 1 FMN per subunit.</text>
</comment>
<keyword evidence="3 6" id="KW-0560">Oxidoreductase</keyword>
<organism evidence="8 9">
    <name type="scientific">Pelomonas candidula</name>
    <dbReference type="NCBI Taxonomy" id="3299025"/>
    <lineage>
        <taxon>Bacteria</taxon>
        <taxon>Pseudomonadati</taxon>
        <taxon>Pseudomonadota</taxon>
        <taxon>Betaproteobacteria</taxon>
        <taxon>Burkholderiales</taxon>
        <taxon>Sphaerotilaceae</taxon>
        <taxon>Roseateles</taxon>
    </lineage>
</organism>
<keyword evidence="9" id="KW-1185">Reference proteome</keyword>
<protein>
    <recommendedName>
        <fullName evidence="6">FMN dependent NADH:quinone oxidoreductase</fullName>
        <ecNumber evidence="6">1.6.5.-</ecNumber>
    </recommendedName>
    <alternativeName>
        <fullName evidence="6">Azo-dye reductase</fullName>
    </alternativeName>
    <alternativeName>
        <fullName evidence="6">FMN-dependent NADH-azo compound oxidoreductase</fullName>
    </alternativeName>
    <alternativeName>
        <fullName evidence="6">FMN-dependent NADH-azoreductase</fullName>
        <ecNumber evidence="6">1.7.1.17</ecNumber>
    </alternativeName>
</protein>
<dbReference type="HAMAP" id="MF_01216">
    <property type="entry name" value="Azoreductase_type1"/>
    <property type="match status" value="1"/>
</dbReference>
<comment type="catalytic activity">
    <reaction evidence="6">
        <text>2 a quinone + NADH + H(+) = 2 a 1,4-benzosemiquinone + NAD(+)</text>
        <dbReference type="Rhea" id="RHEA:65952"/>
        <dbReference type="ChEBI" id="CHEBI:15378"/>
        <dbReference type="ChEBI" id="CHEBI:57540"/>
        <dbReference type="ChEBI" id="CHEBI:57945"/>
        <dbReference type="ChEBI" id="CHEBI:132124"/>
        <dbReference type="ChEBI" id="CHEBI:134225"/>
    </reaction>
</comment>
<dbReference type="Proteomes" id="UP001606134">
    <property type="component" value="Unassembled WGS sequence"/>
</dbReference>
<dbReference type="InterPro" id="IPR050104">
    <property type="entry name" value="FMN-dep_NADH:Q_OxRdtase_AzoR1"/>
</dbReference>
<dbReference type="EC" id="1.7.1.17" evidence="6"/>
<sequence length="206" mass="21962">MSHILLVTSSPRGSEGLSTRYASQLAKRLAAQRPGTTLTVRDLTAAPLNHIGEAYVVGRVTPPNARTAAQGEAVQLAESLVAELAAADTVVIGSAMINFGPPSPLKAWFDHVVWPGVTFRYANDSVEGLLKGKKVYLVTAAGGNFSEEPLAAWDYQSRYLKHLLRFLGMTDIEHIRVEGVAYGPEALQAAVASADEALNSLLKHAA</sequence>
<gene>
    <name evidence="6" type="primary">azoR</name>
    <name evidence="8" type="ORF">ACG04R_10210</name>
</gene>
<dbReference type="InterPro" id="IPR003680">
    <property type="entry name" value="Flavodoxin_fold"/>
</dbReference>
<accession>A0ABW7HB49</accession>
<evidence type="ECO:0000256" key="1">
    <source>
        <dbReference type="ARBA" id="ARBA00022630"/>
    </source>
</evidence>
<name>A0ABW7HB49_9BURK</name>
<comment type="caution">
    <text evidence="6">Lacks conserved residue(s) required for the propagation of feature annotation.</text>
</comment>
<evidence type="ECO:0000256" key="4">
    <source>
        <dbReference type="ARBA" id="ARBA00023027"/>
    </source>
</evidence>
<comment type="subunit">
    <text evidence="6">Homodimer.</text>
</comment>
<dbReference type="InterPro" id="IPR029039">
    <property type="entry name" value="Flavoprotein-like_sf"/>
</dbReference>
<keyword evidence="4 6" id="KW-0520">NAD</keyword>
<dbReference type="InterPro" id="IPR023048">
    <property type="entry name" value="NADH:quinone_OxRdtase_FMN_depd"/>
</dbReference>
<comment type="function">
    <text evidence="6">Also exhibits azoreductase activity. Catalyzes the reductive cleavage of the azo bond in aromatic azo compounds to the corresponding amines.</text>
</comment>
<comment type="caution">
    <text evidence="8">The sequence shown here is derived from an EMBL/GenBank/DDBJ whole genome shotgun (WGS) entry which is preliminary data.</text>
</comment>
<comment type="function">
    <text evidence="6">Quinone reductase that provides resistance to thiol-specific stress caused by electrophilic quinones.</text>
</comment>
<proteinExistence type="inferred from homology"/>
<dbReference type="EMBL" id="JBIGIC010000004">
    <property type="protein sequence ID" value="MFG6487047.1"/>
    <property type="molecule type" value="Genomic_DNA"/>
</dbReference>
<evidence type="ECO:0000256" key="3">
    <source>
        <dbReference type="ARBA" id="ARBA00023002"/>
    </source>
</evidence>
<feature type="binding site" evidence="6">
    <location>
        <position position="10"/>
    </location>
    <ligand>
        <name>FMN</name>
        <dbReference type="ChEBI" id="CHEBI:58210"/>
    </ligand>
</feature>
<evidence type="ECO:0000256" key="6">
    <source>
        <dbReference type="HAMAP-Rule" id="MF_01216"/>
    </source>
</evidence>
<comment type="catalytic activity">
    <reaction evidence="5">
        <text>N,N-dimethyl-1,4-phenylenediamine + anthranilate + 2 NAD(+) = 2-(4-dimethylaminophenyl)diazenylbenzoate + 2 NADH + 2 H(+)</text>
        <dbReference type="Rhea" id="RHEA:55872"/>
        <dbReference type="ChEBI" id="CHEBI:15378"/>
        <dbReference type="ChEBI" id="CHEBI:15783"/>
        <dbReference type="ChEBI" id="CHEBI:16567"/>
        <dbReference type="ChEBI" id="CHEBI:57540"/>
        <dbReference type="ChEBI" id="CHEBI:57945"/>
        <dbReference type="ChEBI" id="CHEBI:71579"/>
        <dbReference type="EC" id="1.7.1.17"/>
    </reaction>
    <physiologicalReaction direction="right-to-left" evidence="5">
        <dbReference type="Rhea" id="RHEA:55874"/>
    </physiologicalReaction>
</comment>
<dbReference type="Pfam" id="PF02525">
    <property type="entry name" value="Flavodoxin_2"/>
    <property type="match status" value="1"/>
</dbReference>
<dbReference type="Gene3D" id="3.40.50.360">
    <property type="match status" value="1"/>
</dbReference>
<evidence type="ECO:0000256" key="5">
    <source>
        <dbReference type="ARBA" id="ARBA00048542"/>
    </source>
</evidence>
<feature type="domain" description="Flavodoxin-like fold" evidence="7">
    <location>
        <begin position="3"/>
        <end position="199"/>
    </location>
</feature>